<sequence>MSYLAENRGAFISSSYSVSRNPLRDVARRQYLCGTSTTKGERGKLGQLSRPAVAKIRLSIKRSVRGASESQKSSLPQSSITSLRLGVLTWLSALLVPTALAYLDATTTHGSLNEHLGRYSSHYFMVVYNALFALLHSGLASLRPWLTKFTGERLYRVGFALASLPSAVALIGFFIAHRYDGRQLWLLQGVPYMHELCYVITFVSFLFLYPATFNLLEVAAVKKPSFRIYETGIIRITRHPQLTGQVLWCLAHGAWMGTSFTLVACLTLIAQHLVGAWNGDRRLRDRYGQEWTRYSERTSILPFASIIDGKQELRLNEFGFGYFGVVAFVVGTYVAHPWMLRVVGELQW</sequence>
<feature type="transmembrane region" description="Helical" evidence="5">
    <location>
        <begin position="123"/>
        <end position="142"/>
    </location>
</feature>
<evidence type="ECO:0000259" key="6">
    <source>
        <dbReference type="Pfam" id="PF07298"/>
    </source>
</evidence>
<dbReference type="Proteomes" id="UP000247409">
    <property type="component" value="Unassembled WGS sequence"/>
</dbReference>
<keyword evidence="3 5" id="KW-1133">Transmembrane helix</keyword>
<keyword evidence="2 5" id="KW-0812">Transmembrane</keyword>
<dbReference type="InterPro" id="IPR009915">
    <property type="entry name" value="NnrU_dom"/>
</dbReference>
<dbReference type="STRING" id="448386.A0A2V3IEL2"/>
<dbReference type="Gene3D" id="1.20.120.1630">
    <property type="match status" value="1"/>
</dbReference>
<organism evidence="7 8">
    <name type="scientific">Gracilariopsis chorda</name>
    <dbReference type="NCBI Taxonomy" id="448386"/>
    <lineage>
        <taxon>Eukaryota</taxon>
        <taxon>Rhodophyta</taxon>
        <taxon>Florideophyceae</taxon>
        <taxon>Rhodymeniophycidae</taxon>
        <taxon>Gracilariales</taxon>
        <taxon>Gracilariaceae</taxon>
        <taxon>Gracilariopsis</taxon>
    </lineage>
</organism>
<feature type="transmembrane region" description="Helical" evidence="5">
    <location>
        <begin position="154"/>
        <end position="176"/>
    </location>
</feature>
<proteinExistence type="predicted"/>
<evidence type="ECO:0000256" key="2">
    <source>
        <dbReference type="ARBA" id="ARBA00022692"/>
    </source>
</evidence>
<comment type="subcellular location">
    <subcellularLocation>
        <location evidence="1">Membrane</location>
        <topology evidence="1">Multi-pass membrane protein</topology>
    </subcellularLocation>
</comment>
<dbReference type="OrthoDB" id="41527at2759"/>
<comment type="caution">
    <text evidence="7">The sequence shown here is derived from an EMBL/GenBank/DDBJ whole genome shotgun (WGS) entry which is preliminary data.</text>
</comment>
<reference evidence="7 8" key="1">
    <citation type="journal article" date="2018" name="Mol. Biol. Evol.">
        <title>Analysis of the draft genome of the red seaweed Gracilariopsis chorda provides insights into genome size evolution in Rhodophyta.</title>
        <authorList>
            <person name="Lee J."/>
            <person name="Yang E.C."/>
            <person name="Graf L."/>
            <person name="Yang J.H."/>
            <person name="Qiu H."/>
            <person name="Zel Zion U."/>
            <person name="Chan C.X."/>
            <person name="Stephens T.G."/>
            <person name="Weber A.P.M."/>
            <person name="Boo G.H."/>
            <person name="Boo S.M."/>
            <person name="Kim K.M."/>
            <person name="Shin Y."/>
            <person name="Jung M."/>
            <person name="Lee S.J."/>
            <person name="Yim H.S."/>
            <person name="Lee J.H."/>
            <person name="Bhattacharya D."/>
            <person name="Yoon H.S."/>
        </authorList>
    </citation>
    <scope>NUCLEOTIDE SEQUENCE [LARGE SCALE GENOMIC DNA]</scope>
    <source>
        <strain evidence="7 8">SKKU-2015</strain>
        <tissue evidence="7">Whole body</tissue>
    </source>
</reference>
<evidence type="ECO:0000313" key="7">
    <source>
        <dbReference type="EMBL" id="PXF40458.1"/>
    </source>
</evidence>
<evidence type="ECO:0000313" key="8">
    <source>
        <dbReference type="Proteomes" id="UP000247409"/>
    </source>
</evidence>
<dbReference type="AlphaFoldDB" id="A0A2V3IEL2"/>
<keyword evidence="4 5" id="KW-0472">Membrane</keyword>
<evidence type="ECO:0000256" key="1">
    <source>
        <dbReference type="ARBA" id="ARBA00004141"/>
    </source>
</evidence>
<keyword evidence="8" id="KW-1185">Reference proteome</keyword>
<feature type="transmembrane region" description="Helical" evidence="5">
    <location>
        <begin position="320"/>
        <end position="339"/>
    </location>
</feature>
<dbReference type="PANTHER" id="PTHR35988:SF2">
    <property type="entry name" value="15-CIS-ZETA-CAROTENE ISOMERASE, CHLOROPLASTIC"/>
    <property type="match status" value="1"/>
</dbReference>
<dbReference type="EMBL" id="NBIV01000292">
    <property type="protein sequence ID" value="PXF40458.1"/>
    <property type="molecule type" value="Genomic_DNA"/>
</dbReference>
<dbReference type="PANTHER" id="PTHR35988">
    <property type="entry name" value="15-CIS-ZETA-CAROTENE ISOMERASE, CHLOROPLASTIC"/>
    <property type="match status" value="1"/>
</dbReference>
<accession>A0A2V3IEL2</accession>
<dbReference type="GO" id="GO:0090471">
    <property type="term" value="F:9,15,9'-tri-cis-zeta-carotene isomerase activity"/>
    <property type="evidence" value="ECO:0007669"/>
    <property type="project" value="TreeGrafter"/>
</dbReference>
<gene>
    <name evidence="7" type="ORF">BWQ96_09834</name>
</gene>
<evidence type="ECO:0000256" key="5">
    <source>
        <dbReference type="SAM" id="Phobius"/>
    </source>
</evidence>
<dbReference type="GO" id="GO:0009507">
    <property type="term" value="C:chloroplast"/>
    <property type="evidence" value="ECO:0007669"/>
    <property type="project" value="TreeGrafter"/>
</dbReference>
<name>A0A2V3IEL2_9FLOR</name>
<dbReference type="GO" id="GO:0016020">
    <property type="term" value="C:membrane"/>
    <property type="evidence" value="ECO:0007669"/>
    <property type="project" value="UniProtKB-SubCell"/>
</dbReference>
<feature type="transmembrane region" description="Helical" evidence="5">
    <location>
        <begin position="82"/>
        <end position="103"/>
    </location>
</feature>
<feature type="domain" description="NnrU" evidence="6">
    <location>
        <begin position="125"/>
        <end position="342"/>
    </location>
</feature>
<keyword evidence="7" id="KW-0413">Isomerase</keyword>
<evidence type="ECO:0000256" key="4">
    <source>
        <dbReference type="ARBA" id="ARBA00023136"/>
    </source>
</evidence>
<evidence type="ECO:0000256" key="3">
    <source>
        <dbReference type="ARBA" id="ARBA00022989"/>
    </source>
</evidence>
<dbReference type="Pfam" id="PF07298">
    <property type="entry name" value="NnrU"/>
    <property type="match status" value="1"/>
</dbReference>
<feature type="transmembrane region" description="Helical" evidence="5">
    <location>
        <begin position="196"/>
        <end position="216"/>
    </location>
</feature>
<protein>
    <submittedName>
        <fullName evidence="7">15-cis-zeta-carotene isomerase, chloroplastic</fullName>
    </submittedName>
</protein>